<gene>
    <name evidence="2" type="ORF">AC094_34830</name>
</gene>
<comment type="caution">
    <text evidence="2">The sequence shown here is derived from an EMBL/GenBank/DDBJ whole genome shotgun (WGS) entry which is preliminary data.</text>
</comment>
<evidence type="ECO:0008006" key="4">
    <source>
        <dbReference type="Google" id="ProtNLM"/>
    </source>
</evidence>
<evidence type="ECO:0000256" key="1">
    <source>
        <dbReference type="SAM" id="SignalP"/>
    </source>
</evidence>
<dbReference type="Gene3D" id="2.40.128.410">
    <property type="match status" value="1"/>
</dbReference>
<sequence length="184" mass="19948">MKKLSVLSMLLLFICMGSAQAQTIKEESRKQKKTEQELLDRMFFDEAKQAIEMKNFILEADHVMFKYGTTAFVSPNTNFVAVKGDKAVVQVAFNIPISGPNGLGGVTVNGTVSGYKQTTDKKGDIYVSMNVMGTGISAQVDIRLDKGSNNASVDISPNFSSNRFSLTGSLLPMSKANVFKGSSL</sequence>
<name>A0A853PSH3_BACFG</name>
<dbReference type="InterPro" id="IPR025347">
    <property type="entry name" value="DUF4251"/>
</dbReference>
<dbReference type="RefSeq" id="WP_032580314.1">
    <property type="nucleotide sequence ID" value="NZ_LIDT01000036.1"/>
</dbReference>
<dbReference type="Pfam" id="PF14059">
    <property type="entry name" value="DUF4251"/>
    <property type="match status" value="1"/>
</dbReference>
<feature type="chain" id="PRO_5032649283" description="DUF4251 domain-containing protein" evidence="1">
    <location>
        <begin position="22"/>
        <end position="184"/>
    </location>
</feature>
<evidence type="ECO:0000313" key="3">
    <source>
        <dbReference type="Proteomes" id="UP000093197"/>
    </source>
</evidence>
<dbReference type="Proteomes" id="UP000093197">
    <property type="component" value="Unassembled WGS sequence"/>
</dbReference>
<proteinExistence type="predicted"/>
<protein>
    <recommendedName>
        <fullName evidence="4">DUF4251 domain-containing protein</fullName>
    </recommendedName>
</protein>
<evidence type="ECO:0000313" key="2">
    <source>
        <dbReference type="EMBL" id="OCR28936.1"/>
    </source>
</evidence>
<keyword evidence="1" id="KW-0732">Signal</keyword>
<reference evidence="2 3" key="1">
    <citation type="journal article" date="2016" name="PLoS ONE">
        <title>Genomic Diversity of Enterotoxigenic Strains of Bacteroides fragilis.</title>
        <authorList>
            <person name="Pierce J.V."/>
            <person name="Bernstein H.D."/>
        </authorList>
    </citation>
    <scope>NUCLEOTIDE SEQUENCE [LARGE SCALE GENOMIC DNA]</scope>
    <source>
        <strain evidence="2 3">20793-3</strain>
    </source>
</reference>
<dbReference type="AlphaFoldDB" id="A0A853PSH3"/>
<dbReference type="EMBL" id="LIDT01000036">
    <property type="protein sequence ID" value="OCR28936.1"/>
    <property type="molecule type" value="Genomic_DNA"/>
</dbReference>
<feature type="signal peptide" evidence="1">
    <location>
        <begin position="1"/>
        <end position="21"/>
    </location>
</feature>
<accession>A0A853PSH3</accession>
<organism evidence="2 3">
    <name type="scientific">Bacteroides fragilis</name>
    <dbReference type="NCBI Taxonomy" id="817"/>
    <lineage>
        <taxon>Bacteria</taxon>
        <taxon>Pseudomonadati</taxon>
        <taxon>Bacteroidota</taxon>
        <taxon>Bacteroidia</taxon>
        <taxon>Bacteroidales</taxon>
        <taxon>Bacteroidaceae</taxon>
        <taxon>Bacteroides</taxon>
    </lineage>
</organism>